<dbReference type="Proteomes" id="UP001162480">
    <property type="component" value="Chromosome 24"/>
</dbReference>
<dbReference type="PROSITE" id="PS00126">
    <property type="entry name" value="PDEASE_I_1"/>
    <property type="match status" value="1"/>
</dbReference>
<feature type="region of interest" description="Disordered" evidence="9">
    <location>
        <begin position="858"/>
        <end position="929"/>
    </location>
</feature>
<dbReference type="SUPFAM" id="SSF55781">
    <property type="entry name" value="GAF domain-like"/>
    <property type="match status" value="2"/>
</dbReference>
<feature type="binding site" evidence="7">
    <location>
        <position position="568"/>
    </location>
    <ligand>
        <name>Zn(2+)</name>
        <dbReference type="ChEBI" id="CHEBI:29105"/>
        <label>2</label>
    </ligand>
</feature>
<feature type="binding site" evidence="7">
    <location>
        <position position="678"/>
    </location>
    <ligand>
        <name>Zn(2+)</name>
        <dbReference type="ChEBI" id="CHEBI:29105"/>
        <label>1</label>
    </ligand>
</feature>
<evidence type="ECO:0000256" key="7">
    <source>
        <dbReference type="PIRSR" id="PIRSR623088-3"/>
    </source>
</evidence>
<evidence type="ECO:0000256" key="3">
    <source>
        <dbReference type="ARBA" id="ARBA00022723"/>
    </source>
</evidence>
<feature type="binding site" evidence="7">
    <location>
        <position position="531"/>
    </location>
    <ligand>
        <name>Zn(2+)</name>
        <dbReference type="ChEBI" id="CHEBI:29105"/>
        <label>1</label>
    </ligand>
</feature>
<feature type="domain" description="PDEase" evidence="10">
    <location>
        <begin position="451"/>
        <end position="773"/>
    </location>
</feature>
<feature type="binding site" evidence="6">
    <location>
        <position position="678"/>
    </location>
    <ligand>
        <name>AMP</name>
        <dbReference type="ChEBI" id="CHEBI:456215"/>
    </ligand>
</feature>
<evidence type="ECO:0000256" key="2">
    <source>
        <dbReference type="ARBA" id="ARBA00022535"/>
    </source>
</evidence>
<feature type="binding site" evidence="7">
    <location>
        <position position="568"/>
    </location>
    <ligand>
        <name>Zn(2+)</name>
        <dbReference type="ChEBI" id="CHEBI:29105"/>
        <label>1</label>
    </ligand>
</feature>
<gene>
    <name evidence="11" type="ORF">OCTVUL_1B020572</name>
</gene>
<dbReference type="InterPro" id="IPR003607">
    <property type="entry name" value="HD/PDEase_dom"/>
</dbReference>
<feature type="compositionally biased region" description="Polar residues" evidence="9">
    <location>
        <begin position="867"/>
        <end position="878"/>
    </location>
</feature>
<evidence type="ECO:0000313" key="12">
    <source>
        <dbReference type="Proteomes" id="UP001162480"/>
    </source>
</evidence>
<keyword evidence="4 8" id="KW-0378">Hydrolase</keyword>
<dbReference type="Gene3D" id="1.10.1300.10">
    <property type="entry name" value="3'5'-cyclic nucleotide phosphodiesterase, catalytic domain"/>
    <property type="match status" value="1"/>
</dbReference>
<organism evidence="11 12">
    <name type="scientific">Octopus vulgaris</name>
    <name type="common">Common octopus</name>
    <dbReference type="NCBI Taxonomy" id="6645"/>
    <lineage>
        <taxon>Eukaryota</taxon>
        <taxon>Metazoa</taxon>
        <taxon>Spiralia</taxon>
        <taxon>Lophotrochozoa</taxon>
        <taxon>Mollusca</taxon>
        <taxon>Cephalopoda</taxon>
        <taxon>Coleoidea</taxon>
        <taxon>Octopodiformes</taxon>
        <taxon>Octopoda</taxon>
        <taxon>Incirrata</taxon>
        <taxon>Octopodidae</taxon>
        <taxon>Octopus</taxon>
    </lineage>
</organism>
<evidence type="ECO:0000256" key="8">
    <source>
        <dbReference type="RuleBase" id="RU363067"/>
    </source>
</evidence>
<protein>
    <recommendedName>
        <fullName evidence="8">Phosphodiesterase</fullName>
        <ecNumber evidence="8">3.1.4.-</ecNumber>
    </recommendedName>
</protein>
<dbReference type="InterPro" id="IPR029016">
    <property type="entry name" value="GAF-like_dom_sf"/>
</dbReference>
<dbReference type="AlphaFoldDB" id="A0AA36BTX5"/>
<dbReference type="GO" id="GO:0004114">
    <property type="term" value="F:3',5'-cyclic-nucleotide phosphodiesterase activity"/>
    <property type="evidence" value="ECO:0007669"/>
    <property type="project" value="InterPro"/>
</dbReference>
<reference evidence="11" key="1">
    <citation type="submission" date="2023-08" db="EMBL/GenBank/DDBJ databases">
        <authorList>
            <person name="Alioto T."/>
            <person name="Alioto T."/>
            <person name="Gomez Garrido J."/>
        </authorList>
    </citation>
    <scope>NUCLEOTIDE SEQUENCE</scope>
</reference>
<dbReference type="EC" id="3.1.4.-" evidence="8"/>
<keyword evidence="12" id="KW-1185">Reference proteome</keyword>
<dbReference type="PRINTS" id="PR00387">
    <property type="entry name" value="PDIESTERASE1"/>
</dbReference>
<dbReference type="PANTHER" id="PTHR11347">
    <property type="entry name" value="CYCLIC NUCLEOTIDE PHOSPHODIESTERASE"/>
    <property type="match status" value="1"/>
</dbReference>
<evidence type="ECO:0000259" key="10">
    <source>
        <dbReference type="PROSITE" id="PS51845"/>
    </source>
</evidence>
<keyword evidence="3 7" id="KW-0479">Metal-binding</keyword>
<sequence>MSTGLTEEDIRDFLHDNPEFVDKWLSEHGMEEIAPDFSKHKILSKAALKFWGKLSPKQDPTQYLENSVEEPELPVSKMNLFRDTLKVVQSDINSTRVTKKILQNACILLRCHATSLLLVQGVGKNRFLISETSNISTRSQLGEIDNTEEDTVHLPFGEGIVGFVAENECLVNIKEAWRDSRLTENMRETNCQIKSILSLPIFDKNDRVIGVAKALNKLDGDNFDSSDENLFECFSKICALNLNNDQFFKAAQGEKIRHQMLLKLGRCFLKTGEDFQRLVSEILQYAIKMLDCDNISIYLSDDIDDARQLTESANVLQLLKGDTKVKNAPIDPMFISFIERNMNSASMVNVVSVTNLHDRTKWKTKITVDGDILNWIICVTIHGDRDSVIGYMMFLRKTINTFSENDINMLETFAIFCGLAIYNDHLYKSCNKITSSKDFAYELLQFHTTCDEEEAYDMQHQDIRTTSHYKLYSYNFISYLYSEDEQVILTALMFIEMNALNSLKISKFTLYRWILTVKKNYRPLTYHNWQHAVNVTQAMFCMLTTGRLQVYFKEFELICLLIACLFHDIDHRGTNNAFQVNTASPLATLYNTSVLENHHINRSIMILQNEDTNILKNVSAEKYKKALKFIEKAILATDLVDYFLKRNTFRKHIEDGNKTFESRESVELLTSMIMTAADLTAITKPWDFQKYSVMLMAEEFFTQGDMERAYDIPLLPLMDRNCIREIPQMQVGFIDFVSTLLYKSLSELHEELEPIYHGMLDNRAHWAGIANGDEICDIKKEYELALKTFYSGVPITSTTTPMLQVNVATQTVLTYLNVVLEQQTIQTILSYPIEELVTVDDLTIPVSPETEMITRVTKNCQTDERSPTVSEVSVQNYVPATRTGEASPDEPQPHVFRRQPSTSTKSGDYSGSETIVSSRSKSSLYRSPYTSRRSSCFDELLYERRRELEQEKGKSFRNALRSEKPLSIKRSSRVILPPNPVRRESTQTRSSDYIFNRSSSTIRFSIGEISQRDEVLFENIPKKSSLKSEISVKSPIKENENVRKKSKEVQITSPKKNRLSWTDAYEGSDSTKGRIPVARKSLSIPRDRKDSVVKRSSSMMKKYTTQNMEFRKRKCVKAVPKNSQRRKRLAICVIC</sequence>
<feature type="active site" description="Proton donor" evidence="5">
    <location>
        <position position="527"/>
    </location>
</feature>
<dbReference type="SUPFAM" id="SSF109604">
    <property type="entry name" value="HD-domain/PDEase-like"/>
    <property type="match status" value="1"/>
</dbReference>
<feature type="binding site" evidence="6">
    <location>
        <position position="568"/>
    </location>
    <ligand>
        <name>AMP</name>
        <dbReference type="ChEBI" id="CHEBI:456215"/>
    </ligand>
</feature>
<dbReference type="GO" id="GO:0007165">
    <property type="term" value="P:signal transduction"/>
    <property type="evidence" value="ECO:0007669"/>
    <property type="project" value="InterPro"/>
</dbReference>
<proteinExistence type="inferred from homology"/>
<evidence type="ECO:0000313" key="11">
    <source>
        <dbReference type="EMBL" id="CAI9740188.1"/>
    </source>
</evidence>
<evidence type="ECO:0000256" key="5">
    <source>
        <dbReference type="PIRSR" id="PIRSR623088-1"/>
    </source>
</evidence>
<dbReference type="SMART" id="SM00065">
    <property type="entry name" value="GAF"/>
    <property type="match status" value="2"/>
</dbReference>
<feature type="binding site" evidence="7">
    <location>
        <position position="567"/>
    </location>
    <ligand>
        <name>Zn(2+)</name>
        <dbReference type="ChEBI" id="CHEBI:29105"/>
        <label>1</label>
    </ligand>
</feature>
<feature type="binding site" evidence="6">
    <location>
        <position position="730"/>
    </location>
    <ligand>
        <name>AMP</name>
        <dbReference type="ChEBI" id="CHEBI:456215"/>
    </ligand>
</feature>
<dbReference type="GO" id="GO:0046872">
    <property type="term" value="F:metal ion binding"/>
    <property type="evidence" value="ECO:0007669"/>
    <property type="project" value="UniProtKB-KW"/>
</dbReference>
<dbReference type="InterPro" id="IPR002073">
    <property type="entry name" value="PDEase_catalytic_dom"/>
</dbReference>
<dbReference type="InterPro" id="IPR023088">
    <property type="entry name" value="PDEase"/>
</dbReference>
<dbReference type="CDD" id="cd00077">
    <property type="entry name" value="HDc"/>
    <property type="match status" value="1"/>
</dbReference>
<dbReference type="EMBL" id="OX597837">
    <property type="protein sequence ID" value="CAI9740188.1"/>
    <property type="molecule type" value="Genomic_DNA"/>
</dbReference>
<feature type="compositionally biased region" description="Low complexity" evidence="9">
    <location>
        <begin position="917"/>
        <end position="927"/>
    </location>
</feature>
<feature type="binding site" evidence="6">
    <location>
        <begin position="527"/>
        <end position="531"/>
    </location>
    <ligand>
        <name>AMP</name>
        <dbReference type="ChEBI" id="CHEBI:456215"/>
    </ligand>
</feature>
<evidence type="ECO:0000256" key="4">
    <source>
        <dbReference type="ARBA" id="ARBA00022801"/>
    </source>
</evidence>
<accession>A0AA36BTX5</accession>
<comment type="similarity">
    <text evidence="1 8">Belongs to the cyclic nucleotide phosphodiesterase family.</text>
</comment>
<dbReference type="Pfam" id="PF00233">
    <property type="entry name" value="PDEase_I"/>
    <property type="match status" value="1"/>
</dbReference>
<keyword evidence="2" id="KW-0140">cGMP</keyword>
<dbReference type="InterPro" id="IPR036971">
    <property type="entry name" value="PDEase_catalytic_dom_sf"/>
</dbReference>
<dbReference type="FunFam" id="1.10.1300.10:FF:000003">
    <property type="entry name" value="Phosphodiesterase"/>
    <property type="match status" value="1"/>
</dbReference>
<comment type="cofactor">
    <cofactor evidence="8">
        <name>a divalent metal cation</name>
        <dbReference type="ChEBI" id="CHEBI:60240"/>
    </cofactor>
    <text evidence="8">Binds 2 divalent metal cations per subunit. Site 1 may preferentially bind zinc ions, while site 2 has a preference for magnesium and/or manganese ions.</text>
</comment>
<evidence type="ECO:0000256" key="9">
    <source>
        <dbReference type="SAM" id="MobiDB-lite"/>
    </source>
</evidence>
<dbReference type="InterPro" id="IPR003018">
    <property type="entry name" value="GAF"/>
</dbReference>
<evidence type="ECO:0000256" key="1">
    <source>
        <dbReference type="ARBA" id="ARBA00007648"/>
    </source>
</evidence>
<dbReference type="Gene3D" id="3.30.450.40">
    <property type="match status" value="2"/>
</dbReference>
<name>A0AA36BTX5_OCTVU</name>
<evidence type="ECO:0000256" key="6">
    <source>
        <dbReference type="PIRSR" id="PIRSR623088-2"/>
    </source>
</evidence>
<dbReference type="SMART" id="SM00471">
    <property type="entry name" value="HDc"/>
    <property type="match status" value="1"/>
</dbReference>
<feature type="compositionally biased region" description="Polar residues" evidence="9">
    <location>
        <begin position="899"/>
        <end position="916"/>
    </location>
</feature>
<dbReference type="Pfam" id="PF01590">
    <property type="entry name" value="GAF"/>
    <property type="match status" value="2"/>
</dbReference>
<dbReference type="InterPro" id="IPR023174">
    <property type="entry name" value="PDEase_CS"/>
</dbReference>
<dbReference type="PROSITE" id="PS51845">
    <property type="entry name" value="PDEASE_I_2"/>
    <property type="match status" value="1"/>
</dbReference>